<sequence length="1026" mass="112696">MSQKNLSSRCKLAPCAVVAMPPLLFHLLVLSVVVVVVSGGAATAGGGTYDDAICARPIFCGEHVEIKYPFFLSNTTDQVVVDGINTTGRYCGYPWLGIICDDHDGGGSSNRAILRLGNYNYTVLEINHGNHTVTVADSDALDGGGCPRVKHNVTLPPVLTFPSPGNDSITFFFDCNPTADVVLRPPPYIRPINCSTFDFQVRRDTAPSFVATQPDVAGETEWLGLCKEVVMVPVLKDWLMNEKYYGKLGDDGYGAVLKRGFQLSWDPTAGMCHECEVSGGRCSYGTKNEFLGCLCSDGHVSKTDCVHHTFEKMHPLCSLPLLIIILLSSVPPSMQESGAYFRYTNCTPASYQCGSLKFDVDYPFSANGVHRPDYCSYPGYRLICSPDNKLMIHMNSTAFQVTDIDYGNKFLAVIDQTQPQEACLDRYHNTTIDESRFMYTDRDQFLTVYVNCSANFSSLPLIYDLVSCVSGGSSYYRLHKNKDDSLESDILGSCSSTIVVPCNSTMAGSLAAGTSSLADVIRGGFTARWKVGLGWCSDCKASGGHCGFNGSFPDQYTCYCPYGQAIGSCSSSGSKKSKKKAIAIATSIASGVLFLLLLVVSFLYIRKRRQYKMTSSSRLLKYTTSGRTPRSKGSSDKFMESGSFHYLQTHHFAYEELEEATDGFSDARELGDGGFGTVYKGELRDGRVVAVKRLYNNSCRRVEQFVNEAAILSRLRHPNLVLFYGCTSSRSRELLLVYEFVPNGTVADHLHGHRAPERALTWPLRLNVAVEAAAALAYLHAVEPAPIVHRDVKTNNILLDANFHVKVADFGLSRLFPRDATHVSTAPQGTPGYAMTDALPLLHCCLAITGGDLLRSNKKYLEVSVAHGTNDRKRFGTLRYVDPEYHQCYQLTDKSDVYSFGVVLVELISSKPAVDVTRDRDEINLAGMAVNKIQRCQVDQLVDDELGYSSDEATRKTMTMVAELAFRCLQHNGEMRPPIKEVADVLRGIQDECRAAEKGGKRGSPCSPNTVHAPWDSMSTTPNTSQ</sequence>
<dbReference type="Pfam" id="PF14380">
    <property type="entry name" value="WAK_assoc"/>
    <property type="match status" value="2"/>
</dbReference>
<reference evidence="13" key="1">
    <citation type="submission" date="2015-04" db="UniProtKB">
        <authorList>
            <consortium name="EnsemblPlants"/>
        </authorList>
    </citation>
    <scope>IDENTIFICATION</scope>
    <source>
        <strain evidence="13">SL10</strain>
    </source>
</reference>
<reference evidence="13" key="2">
    <citation type="submission" date="2018-04" db="EMBL/GenBank/DDBJ databases">
        <title>OnivRS2 (Oryza nivara Reference Sequence Version 2).</title>
        <authorList>
            <person name="Zhang J."/>
            <person name="Kudrna D."/>
            <person name="Lee S."/>
            <person name="Talag J."/>
            <person name="Rajasekar S."/>
            <person name="Welchert J."/>
            <person name="Hsing Y.-I."/>
            <person name="Wing R.A."/>
        </authorList>
    </citation>
    <scope>NUCLEOTIDE SEQUENCE [LARGE SCALE GENOMIC DNA]</scope>
    <source>
        <strain evidence="13">SL10</strain>
    </source>
</reference>
<evidence type="ECO:0000313" key="14">
    <source>
        <dbReference type="Proteomes" id="UP000006591"/>
    </source>
</evidence>
<dbReference type="Gramene" id="ONIVA05G26080.1">
    <property type="protein sequence ID" value="ONIVA05G26080.1"/>
    <property type="gene ID" value="ONIVA05G26080"/>
</dbReference>
<dbReference type="eggNOG" id="KOG1187">
    <property type="taxonomic scope" value="Eukaryota"/>
</dbReference>
<evidence type="ECO:0000256" key="10">
    <source>
        <dbReference type="SAM" id="MobiDB-lite"/>
    </source>
</evidence>
<dbReference type="Gene3D" id="3.30.200.20">
    <property type="entry name" value="Phosphorylase Kinase, domain 1"/>
    <property type="match status" value="1"/>
</dbReference>
<dbReference type="AlphaFoldDB" id="A0A0E0HHT7"/>
<evidence type="ECO:0000256" key="5">
    <source>
        <dbReference type="ARBA" id="ARBA00022741"/>
    </source>
</evidence>
<proteinExistence type="predicted"/>
<dbReference type="EnsemblPlants" id="ONIVA05G26080.1">
    <property type="protein sequence ID" value="ONIVA05G26080.1"/>
    <property type="gene ID" value="ONIVA05G26080"/>
</dbReference>
<name>A0A0E0HHT7_ORYNI</name>
<dbReference type="PANTHER" id="PTHR46008">
    <property type="entry name" value="LEAF RUST 10 DISEASE-RESISTANCE LOCUS RECEPTOR-LIKE PROTEIN KINASE-LIKE 1.4"/>
    <property type="match status" value="1"/>
</dbReference>
<dbReference type="SMART" id="SM00220">
    <property type="entry name" value="S_TKc"/>
    <property type="match status" value="1"/>
</dbReference>
<evidence type="ECO:0000256" key="3">
    <source>
        <dbReference type="ARBA" id="ARBA00022679"/>
    </source>
</evidence>
<dbReference type="PROSITE" id="PS00108">
    <property type="entry name" value="PROTEIN_KINASE_ST"/>
    <property type="match status" value="1"/>
</dbReference>
<dbReference type="Gene3D" id="1.10.510.10">
    <property type="entry name" value="Transferase(Phosphotransferase) domain 1"/>
    <property type="match status" value="1"/>
</dbReference>
<evidence type="ECO:0000256" key="6">
    <source>
        <dbReference type="ARBA" id="ARBA00022777"/>
    </source>
</evidence>
<keyword evidence="11" id="KW-0472">Membrane</keyword>
<dbReference type="InterPro" id="IPR001245">
    <property type="entry name" value="Ser-Thr/Tyr_kinase_cat_dom"/>
</dbReference>
<dbReference type="InterPro" id="IPR032872">
    <property type="entry name" value="WAK_assoc_C"/>
</dbReference>
<evidence type="ECO:0000313" key="13">
    <source>
        <dbReference type="EnsemblPlants" id="ONIVA05G26080.1"/>
    </source>
</evidence>
<dbReference type="STRING" id="4536.A0A0E0HHT7"/>
<keyword evidence="8" id="KW-0325">Glycoprotein</keyword>
<dbReference type="InterPro" id="IPR025287">
    <property type="entry name" value="WAK_GUB"/>
</dbReference>
<keyword evidence="11" id="KW-1133">Transmembrane helix</keyword>
<evidence type="ECO:0000256" key="1">
    <source>
        <dbReference type="ARBA" id="ARBA00004167"/>
    </source>
</evidence>
<keyword evidence="14" id="KW-1185">Reference proteome</keyword>
<dbReference type="PANTHER" id="PTHR46008:SF53">
    <property type="entry name" value="OS05G0550800 PROTEIN"/>
    <property type="match status" value="1"/>
</dbReference>
<dbReference type="OMA" id="NCSTFDF"/>
<dbReference type="InterPro" id="IPR008271">
    <property type="entry name" value="Ser/Thr_kinase_AS"/>
</dbReference>
<keyword evidence="2" id="KW-0723">Serine/threonine-protein kinase</keyword>
<dbReference type="GO" id="GO:0030247">
    <property type="term" value="F:polysaccharide binding"/>
    <property type="evidence" value="ECO:0007669"/>
    <property type="project" value="InterPro"/>
</dbReference>
<comment type="subcellular location">
    <subcellularLocation>
        <location evidence="1">Membrane</location>
        <topology evidence="1">Single-pass membrane protein</topology>
    </subcellularLocation>
</comment>
<dbReference type="Pfam" id="PF07714">
    <property type="entry name" value="PK_Tyr_Ser-Thr"/>
    <property type="match status" value="2"/>
</dbReference>
<dbReference type="Proteomes" id="UP000006591">
    <property type="component" value="Chromosome 5"/>
</dbReference>
<feature type="compositionally biased region" description="Polar residues" evidence="10">
    <location>
        <begin position="1017"/>
        <end position="1026"/>
    </location>
</feature>
<dbReference type="GO" id="GO:0005524">
    <property type="term" value="F:ATP binding"/>
    <property type="evidence" value="ECO:0007669"/>
    <property type="project" value="UniProtKB-UniRule"/>
</dbReference>
<dbReference type="Pfam" id="PF13947">
    <property type="entry name" value="GUB_WAK_bind"/>
    <property type="match status" value="2"/>
</dbReference>
<dbReference type="InterPro" id="IPR011009">
    <property type="entry name" value="Kinase-like_dom_sf"/>
</dbReference>
<organism evidence="13">
    <name type="scientific">Oryza nivara</name>
    <name type="common">Indian wild rice</name>
    <name type="synonym">Oryza sativa f. spontanea</name>
    <dbReference type="NCBI Taxonomy" id="4536"/>
    <lineage>
        <taxon>Eukaryota</taxon>
        <taxon>Viridiplantae</taxon>
        <taxon>Streptophyta</taxon>
        <taxon>Embryophyta</taxon>
        <taxon>Tracheophyta</taxon>
        <taxon>Spermatophyta</taxon>
        <taxon>Magnoliopsida</taxon>
        <taxon>Liliopsida</taxon>
        <taxon>Poales</taxon>
        <taxon>Poaceae</taxon>
        <taxon>BOP clade</taxon>
        <taxon>Oryzoideae</taxon>
        <taxon>Oryzeae</taxon>
        <taxon>Oryzinae</taxon>
        <taxon>Oryza</taxon>
    </lineage>
</organism>
<dbReference type="HOGENOM" id="CLU_000288_115_3_1"/>
<keyword evidence="6" id="KW-0418">Kinase</keyword>
<dbReference type="FunFam" id="3.30.200.20:FF:000214">
    <property type="entry name" value="WAK1-OsWAK receptor-like cytoplasmic kinase (OsWAK-RLCK)"/>
    <property type="match status" value="1"/>
</dbReference>
<feature type="transmembrane region" description="Helical" evidence="11">
    <location>
        <begin position="581"/>
        <end position="605"/>
    </location>
</feature>
<keyword evidence="11" id="KW-0812">Transmembrane</keyword>
<dbReference type="GO" id="GO:0004674">
    <property type="term" value="F:protein serine/threonine kinase activity"/>
    <property type="evidence" value="ECO:0007669"/>
    <property type="project" value="UniProtKB-KW"/>
</dbReference>
<dbReference type="GO" id="GO:0016020">
    <property type="term" value="C:membrane"/>
    <property type="evidence" value="ECO:0007669"/>
    <property type="project" value="UniProtKB-SubCell"/>
</dbReference>
<dbReference type="SUPFAM" id="SSF56112">
    <property type="entry name" value="Protein kinase-like (PK-like)"/>
    <property type="match status" value="1"/>
</dbReference>
<dbReference type="InterPro" id="IPR000719">
    <property type="entry name" value="Prot_kinase_dom"/>
</dbReference>
<feature type="transmembrane region" description="Helical" evidence="11">
    <location>
        <begin position="12"/>
        <end position="37"/>
    </location>
</feature>
<evidence type="ECO:0000256" key="7">
    <source>
        <dbReference type="ARBA" id="ARBA00022840"/>
    </source>
</evidence>
<keyword evidence="7 9" id="KW-0067">ATP-binding</keyword>
<feature type="binding site" evidence="9">
    <location>
        <position position="692"/>
    </location>
    <ligand>
        <name>ATP</name>
        <dbReference type="ChEBI" id="CHEBI:30616"/>
    </ligand>
</feature>
<feature type="region of interest" description="Disordered" evidence="10">
    <location>
        <begin position="996"/>
        <end position="1026"/>
    </location>
</feature>
<evidence type="ECO:0000256" key="11">
    <source>
        <dbReference type="SAM" id="Phobius"/>
    </source>
</evidence>
<keyword evidence="4" id="KW-0732">Signal</keyword>
<dbReference type="PROSITE" id="PS00107">
    <property type="entry name" value="PROTEIN_KINASE_ATP"/>
    <property type="match status" value="1"/>
</dbReference>
<keyword evidence="3" id="KW-0808">Transferase</keyword>
<evidence type="ECO:0000256" key="2">
    <source>
        <dbReference type="ARBA" id="ARBA00022527"/>
    </source>
</evidence>
<evidence type="ECO:0000256" key="8">
    <source>
        <dbReference type="ARBA" id="ARBA00023180"/>
    </source>
</evidence>
<dbReference type="InterPro" id="IPR017441">
    <property type="entry name" value="Protein_kinase_ATP_BS"/>
</dbReference>
<evidence type="ECO:0000256" key="9">
    <source>
        <dbReference type="PROSITE-ProRule" id="PRU10141"/>
    </source>
</evidence>
<dbReference type="PROSITE" id="PS50011">
    <property type="entry name" value="PROTEIN_KINASE_DOM"/>
    <property type="match status" value="1"/>
</dbReference>
<feature type="domain" description="Protein kinase" evidence="12">
    <location>
        <begin position="664"/>
        <end position="989"/>
    </location>
</feature>
<accession>A0A0E0HHT7</accession>
<protein>
    <recommendedName>
        <fullName evidence="12">Protein kinase domain-containing protein</fullName>
    </recommendedName>
</protein>
<keyword evidence="5 9" id="KW-0547">Nucleotide-binding</keyword>
<evidence type="ECO:0000256" key="4">
    <source>
        <dbReference type="ARBA" id="ARBA00022729"/>
    </source>
</evidence>
<evidence type="ECO:0000259" key="12">
    <source>
        <dbReference type="PROSITE" id="PS50011"/>
    </source>
</evidence>